<comment type="caution">
    <text evidence="1">The sequence shown here is derived from an EMBL/GenBank/DDBJ whole genome shotgun (WGS) entry which is preliminary data.</text>
</comment>
<proteinExistence type="predicted"/>
<protein>
    <submittedName>
        <fullName evidence="1">Uncharacterized protein</fullName>
    </submittedName>
</protein>
<name>J9C7P4_9ZZZZ</name>
<dbReference type="EMBL" id="AMCI01005575">
    <property type="protein sequence ID" value="EJW95880.1"/>
    <property type="molecule type" value="Genomic_DNA"/>
</dbReference>
<dbReference type="AlphaFoldDB" id="J9C7P4"/>
<gene>
    <name evidence="1" type="ORF">EVA_16012</name>
</gene>
<organism evidence="1">
    <name type="scientific">gut metagenome</name>
    <dbReference type="NCBI Taxonomy" id="749906"/>
    <lineage>
        <taxon>unclassified sequences</taxon>
        <taxon>metagenomes</taxon>
        <taxon>organismal metagenomes</taxon>
    </lineage>
</organism>
<accession>J9C7P4</accession>
<sequence>MPNLSNNILFFFISTFLLSNLKDEPKALTITDAVSKVNEPLAIGLSLLPLMSR</sequence>
<evidence type="ECO:0000313" key="1">
    <source>
        <dbReference type="EMBL" id="EJW95880.1"/>
    </source>
</evidence>
<reference evidence="1" key="1">
    <citation type="journal article" date="2012" name="PLoS ONE">
        <title>Gene sets for utilization of primary and secondary nutrition supplies in the distal gut of endangered iberian lynx.</title>
        <authorList>
            <person name="Alcaide M."/>
            <person name="Messina E."/>
            <person name="Richter M."/>
            <person name="Bargiela R."/>
            <person name="Peplies J."/>
            <person name="Huws S.A."/>
            <person name="Newbold C.J."/>
            <person name="Golyshin P.N."/>
            <person name="Simon M.A."/>
            <person name="Lopez G."/>
            <person name="Yakimov M.M."/>
            <person name="Ferrer M."/>
        </authorList>
    </citation>
    <scope>NUCLEOTIDE SEQUENCE</scope>
</reference>